<dbReference type="STRING" id="137265.SAMN05421684_2245"/>
<name>A0A1H3NRN3_9ACTN</name>
<protein>
    <submittedName>
        <fullName evidence="2">MOSC domain-containing protein YiiM</fullName>
    </submittedName>
</protein>
<dbReference type="Gene3D" id="2.40.33.20">
    <property type="entry name" value="PK beta-barrel domain-like"/>
    <property type="match status" value="1"/>
</dbReference>
<accession>A0A1H3NRN3</accession>
<dbReference type="OrthoDB" id="9786134at2"/>
<evidence type="ECO:0000313" key="3">
    <source>
        <dbReference type="Proteomes" id="UP000199632"/>
    </source>
</evidence>
<dbReference type="Proteomes" id="UP000199632">
    <property type="component" value="Unassembled WGS sequence"/>
</dbReference>
<dbReference type="AlphaFoldDB" id="A0A1H3NRN3"/>
<reference evidence="3" key="1">
    <citation type="submission" date="2016-10" db="EMBL/GenBank/DDBJ databases">
        <authorList>
            <person name="Varghese N."/>
            <person name="Submissions S."/>
        </authorList>
    </citation>
    <scope>NUCLEOTIDE SEQUENCE [LARGE SCALE GENOMIC DNA]</scope>
    <source>
        <strain evidence="3">DSM 44718</strain>
    </source>
</reference>
<organism evidence="2 3">
    <name type="scientific">Asanoa ishikariensis</name>
    <dbReference type="NCBI Taxonomy" id="137265"/>
    <lineage>
        <taxon>Bacteria</taxon>
        <taxon>Bacillati</taxon>
        <taxon>Actinomycetota</taxon>
        <taxon>Actinomycetes</taxon>
        <taxon>Micromonosporales</taxon>
        <taxon>Micromonosporaceae</taxon>
        <taxon>Asanoa</taxon>
    </lineage>
</organism>
<dbReference type="GO" id="GO:0003824">
    <property type="term" value="F:catalytic activity"/>
    <property type="evidence" value="ECO:0007669"/>
    <property type="project" value="InterPro"/>
</dbReference>
<dbReference type="GO" id="GO:0030170">
    <property type="term" value="F:pyridoxal phosphate binding"/>
    <property type="evidence" value="ECO:0007669"/>
    <property type="project" value="InterPro"/>
</dbReference>
<dbReference type="RefSeq" id="WP_090789877.1">
    <property type="nucleotide sequence ID" value="NZ_BOND01000026.1"/>
</dbReference>
<dbReference type="PANTHER" id="PTHR30212">
    <property type="entry name" value="PROTEIN YIIM"/>
    <property type="match status" value="1"/>
</dbReference>
<dbReference type="SUPFAM" id="SSF50800">
    <property type="entry name" value="PK beta-barrel domain-like"/>
    <property type="match status" value="1"/>
</dbReference>
<dbReference type="PANTHER" id="PTHR30212:SF2">
    <property type="entry name" value="PROTEIN YIIM"/>
    <property type="match status" value="1"/>
</dbReference>
<feature type="domain" description="MOSC" evidence="1">
    <location>
        <begin position="28"/>
        <end position="172"/>
    </location>
</feature>
<dbReference type="GO" id="GO:0030151">
    <property type="term" value="F:molybdenum ion binding"/>
    <property type="evidence" value="ECO:0007669"/>
    <property type="project" value="InterPro"/>
</dbReference>
<evidence type="ECO:0000259" key="1">
    <source>
        <dbReference type="PROSITE" id="PS51340"/>
    </source>
</evidence>
<dbReference type="PROSITE" id="PS51340">
    <property type="entry name" value="MOSC"/>
    <property type="match status" value="1"/>
</dbReference>
<gene>
    <name evidence="2" type="ORF">SAMN05421684_2245</name>
</gene>
<proteinExistence type="predicted"/>
<dbReference type="EMBL" id="FNQB01000001">
    <property type="protein sequence ID" value="SDY91095.1"/>
    <property type="molecule type" value="Genomic_DNA"/>
</dbReference>
<dbReference type="Pfam" id="PF03473">
    <property type="entry name" value="MOSC"/>
    <property type="match status" value="1"/>
</dbReference>
<sequence length="231" mass="25282">MGGILSVNLAVPEPNPAKGVGITGINKRPVDHLVAVRAPGPKTTGLHSGLVGDQIFDIENHGGDDQAVYAYAREDYDWWQARLSRRLANGLFGENLTTEGIDVNGAVIGERWRIGPELVLQPTFGRIPCATFQHKMGEPRWVKTFARAIRPGAYLRVLEPGAVWAGDPVTVEDRPAHGVTIARAFRAYLTEPELLPELLEVDGLPDDLRATLEERLRRSRARRAKPGTGTA</sequence>
<dbReference type="InterPro" id="IPR005302">
    <property type="entry name" value="MoCF_Sase_C"/>
</dbReference>
<dbReference type="InterPro" id="IPR052353">
    <property type="entry name" value="Benzoxazolinone_Detox_Enz"/>
</dbReference>
<keyword evidence="3" id="KW-1185">Reference proteome</keyword>
<dbReference type="InterPro" id="IPR011037">
    <property type="entry name" value="Pyrv_Knase-like_insert_dom_sf"/>
</dbReference>
<evidence type="ECO:0000313" key="2">
    <source>
        <dbReference type="EMBL" id="SDY91095.1"/>
    </source>
</evidence>